<keyword evidence="3" id="KW-1185">Reference proteome</keyword>
<name>A0AAD9NS93_RIDPI</name>
<gene>
    <name evidence="2" type="ORF">NP493_527g04013</name>
</gene>
<evidence type="ECO:0000313" key="3">
    <source>
        <dbReference type="Proteomes" id="UP001209878"/>
    </source>
</evidence>
<dbReference type="Proteomes" id="UP001209878">
    <property type="component" value="Unassembled WGS sequence"/>
</dbReference>
<comment type="caution">
    <text evidence="2">The sequence shown here is derived from an EMBL/GenBank/DDBJ whole genome shotgun (WGS) entry which is preliminary data.</text>
</comment>
<protein>
    <submittedName>
        <fullName evidence="2">Uncharacterized protein</fullName>
    </submittedName>
</protein>
<evidence type="ECO:0000256" key="1">
    <source>
        <dbReference type="SAM" id="Phobius"/>
    </source>
</evidence>
<organism evidence="2 3">
    <name type="scientific">Ridgeia piscesae</name>
    <name type="common">Tubeworm</name>
    <dbReference type="NCBI Taxonomy" id="27915"/>
    <lineage>
        <taxon>Eukaryota</taxon>
        <taxon>Metazoa</taxon>
        <taxon>Spiralia</taxon>
        <taxon>Lophotrochozoa</taxon>
        <taxon>Annelida</taxon>
        <taxon>Polychaeta</taxon>
        <taxon>Sedentaria</taxon>
        <taxon>Canalipalpata</taxon>
        <taxon>Sabellida</taxon>
        <taxon>Siboglinidae</taxon>
        <taxon>Ridgeia</taxon>
    </lineage>
</organism>
<feature type="transmembrane region" description="Helical" evidence="1">
    <location>
        <begin position="30"/>
        <end position="50"/>
    </location>
</feature>
<dbReference type="EMBL" id="JAODUO010000527">
    <property type="protein sequence ID" value="KAK2178838.1"/>
    <property type="molecule type" value="Genomic_DNA"/>
</dbReference>
<keyword evidence="1" id="KW-1133">Transmembrane helix</keyword>
<keyword evidence="1" id="KW-0472">Membrane</keyword>
<sequence length="105" mass="11982">MSQNAAQKMKPFVDKNFGFGMKALKRYPELLPLTIMCGIGYIVGFAYMGFGLVAKADVRINPWEKVARSERTDVSNMTKVYDVVKHGNIPELDQLRREIGLHEYK</sequence>
<accession>A0AAD9NS93</accession>
<dbReference type="AlphaFoldDB" id="A0AAD9NS93"/>
<keyword evidence="1" id="KW-0812">Transmembrane</keyword>
<proteinExistence type="predicted"/>
<reference evidence="2" key="1">
    <citation type="journal article" date="2023" name="Mol. Biol. Evol.">
        <title>Third-Generation Sequencing Reveals the Adaptive Role of the Epigenome in Three Deep-Sea Polychaetes.</title>
        <authorList>
            <person name="Perez M."/>
            <person name="Aroh O."/>
            <person name="Sun Y."/>
            <person name="Lan Y."/>
            <person name="Juniper S.K."/>
            <person name="Young C.R."/>
            <person name="Angers B."/>
            <person name="Qian P.Y."/>
        </authorList>
    </citation>
    <scope>NUCLEOTIDE SEQUENCE</scope>
    <source>
        <strain evidence="2">R07B-5</strain>
    </source>
</reference>
<evidence type="ECO:0000313" key="2">
    <source>
        <dbReference type="EMBL" id="KAK2178838.1"/>
    </source>
</evidence>